<dbReference type="Proteomes" id="UP000317982">
    <property type="component" value="Unassembled WGS sequence"/>
</dbReference>
<comment type="caution">
    <text evidence="1">The sequence shown here is derived from an EMBL/GenBank/DDBJ whole genome shotgun (WGS) entry which is preliminary data.</text>
</comment>
<keyword evidence="2" id="KW-1185">Reference proteome</keyword>
<reference evidence="1 2" key="1">
    <citation type="submission" date="2019-07" db="EMBL/GenBank/DDBJ databases">
        <title>Cryptosporangium phraense sp. nov., isolated from plant litter.</title>
        <authorList>
            <person name="Suriyachadkun C."/>
        </authorList>
    </citation>
    <scope>NUCLEOTIDE SEQUENCE [LARGE SCALE GENOMIC DNA]</scope>
    <source>
        <strain evidence="1 2">A-T 5661</strain>
    </source>
</reference>
<evidence type="ECO:0000313" key="1">
    <source>
        <dbReference type="EMBL" id="TQS43823.1"/>
    </source>
</evidence>
<proteinExistence type="predicted"/>
<organism evidence="1 2">
    <name type="scientific">Cryptosporangium phraense</name>
    <dbReference type="NCBI Taxonomy" id="2593070"/>
    <lineage>
        <taxon>Bacteria</taxon>
        <taxon>Bacillati</taxon>
        <taxon>Actinomycetota</taxon>
        <taxon>Actinomycetes</taxon>
        <taxon>Cryptosporangiales</taxon>
        <taxon>Cryptosporangiaceae</taxon>
        <taxon>Cryptosporangium</taxon>
    </lineage>
</organism>
<dbReference type="EMBL" id="VIRS01000011">
    <property type="protein sequence ID" value="TQS43823.1"/>
    <property type="molecule type" value="Genomic_DNA"/>
</dbReference>
<evidence type="ECO:0000313" key="2">
    <source>
        <dbReference type="Proteomes" id="UP000317982"/>
    </source>
</evidence>
<dbReference type="InParanoid" id="A0A545ARC0"/>
<dbReference type="AlphaFoldDB" id="A0A545ARC0"/>
<protein>
    <submittedName>
        <fullName evidence="1">Uncharacterized protein</fullName>
    </submittedName>
</protein>
<gene>
    <name evidence="1" type="ORF">FL583_17515</name>
</gene>
<dbReference type="OrthoDB" id="3692316at2"/>
<accession>A0A545ARC0</accession>
<dbReference type="RefSeq" id="WP_142705734.1">
    <property type="nucleotide sequence ID" value="NZ_VIRS01000011.1"/>
</dbReference>
<sequence>MIVPVGQLHDVYNAERPWPELVPAAVRVGNERLELTEDEYHVWWLAHGVPELLGHGPWTASRMESLAPGFGFPDVGAVIERLLARGLLAPVDESFASRYRLIPLGVGLGNDPDLDVRRYQVGVGGAAVLSLHPLVWLALFSAPGEADLTSTCDALPEGSYDEVLGLVVDALHPMLAAGVVAVDVRRDAGEFVEVAQSTDGGVIYPVGHAGGPVYALDGGLRSYHVRVGRRVHELDEVEYFCWQTAHAHSAVDDDTPFDRRALVEQLHLVADRVGNRKLRKPEPAVDGLLRRGLLVSADPSGGRDFTTGYRLQSLNHGLGFQPGDYYQIGQVSHALATPLQPTPLSGGFDPLFVGLWQWGPMFGTLADADRPLRERSSGAPLLPVLSRLISPNQSAYLDVARVGA</sequence>
<name>A0A545ARC0_9ACTN</name>